<dbReference type="SUPFAM" id="SSF56784">
    <property type="entry name" value="HAD-like"/>
    <property type="match status" value="1"/>
</dbReference>
<reference evidence="2" key="1">
    <citation type="submission" date="2023-06" db="EMBL/GenBank/DDBJ databases">
        <title>Genome-scale phylogeny and comparative genomics of the fungal order Sordariales.</title>
        <authorList>
            <consortium name="Lawrence Berkeley National Laboratory"/>
            <person name="Hensen N."/>
            <person name="Bonometti L."/>
            <person name="Westerberg I."/>
            <person name="Brannstrom I.O."/>
            <person name="Guillou S."/>
            <person name="Cros-Aarteil S."/>
            <person name="Calhoun S."/>
            <person name="Haridas S."/>
            <person name="Kuo A."/>
            <person name="Mondo S."/>
            <person name="Pangilinan J."/>
            <person name="Riley R."/>
            <person name="Labutti K."/>
            <person name="Andreopoulos B."/>
            <person name="Lipzen A."/>
            <person name="Chen C."/>
            <person name="Yanf M."/>
            <person name="Daum C."/>
            <person name="Ng V."/>
            <person name="Clum A."/>
            <person name="Steindorff A."/>
            <person name="Ohm R."/>
            <person name="Martin F."/>
            <person name="Silar P."/>
            <person name="Natvig D."/>
            <person name="Lalanne C."/>
            <person name="Gautier V."/>
            <person name="Ament-Velasquez S.L."/>
            <person name="Kruys A."/>
            <person name="Hutchinson M.I."/>
            <person name="Powell A.J."/>
            <person name="Barry K."/>
            <person name="Miller A.N."/>
            <person name="Grigoriev I.V."/>
            <person name="Debuchy R."/>
            <person name="Gladieux P."/>
            <person name="Thoren M.H."/>
            <person name="Johannesson H."/>
        </authorList>
    </citation>
    <scope>NUCLEOTIDE SEQUENCE</scope>
    <source>
        <strain evidence="2">SMH4607-1</strain>
    </source>
</reference>
<dbReference type="InterPro" id="IPR006357">
    <property type="entry name" value="HAD-SF_hydro_IIA"/>
</dbReference>
<dbReference type="InterPro" id="IPR023214">
    <property type="entry name" value="HAD_sf"/>
</dbReference>
<dbReference type="Proteomes" id="UP001172102">
    <property type="component" value="Unassembled WGS sequence"/>
</dbReference>
<dbReference type="PANTHER" id="PTHR14269">
    <property type="entry name" value="CDP-DIACYLGLYCEROL--GLYCEROL-3-PHOSPHATE 3-PHOSPHATIDYLTRANSFERASE-RELATED"/>
    <property type="match status" value="1"/>
</dbReference>
<evidence type="ECO:0000313" key="3">
    <source>
        <dbReference type="Proteomes" id="UP001172102"/>
    </source>
</evidence>
<feature type="region of interest" description="Disordered" evidence="1">
    <location>
        <begin position="1"/>
        <end position="21"/>
    </location>
</feature>
<organism evidence="2 3">
    <name type="scientific">Lasiosphaeris hirsuta</name>
    <dbReference type="NCBI Taxonomy" id="260670"/>
    <lineage>
        <taxon>Eukaryota</taxon>
        <taxon>Fungi</taxon>
        <taxon>Dikarya</taxon>
        <taxon>Ascomycota</taxon>
        <taxon>Pezizomycotina</taxon>
        <taxon>Sordariomycetes</taxon>
        <taxon>Sordariomycetidae</taxon>
        <taxon>Sordariales</taxon>
        <taxon>Lasiosphaeriaceae</taxon>
        <taxon>Lasiosphaeris</taxon>
    </lineage>
</organism>
<dbReference type="FunFam" id="3.40.50.1000:FF:000069">
    <property type="entry name" value="HAD-superfamily subfamily IIA hydrolase"/>
    <property type="match status" value="1"/>
</dbReference>
<dbReference type="Pfam" id="PF13344">
    <property type="entry name" value="Hydrolase_6"/>
    <property type="match status" value="1"/>
</dbReference>
<name>A0AA40DLX8_9PEZI</name>
<dbReference type="NCBIfam" id="TIGR01460">
    <property type="entry name" value="HAD-SF-IIA"/>
    <property type="match status" value="1"/>
</dbReference>
<accession>A0AA40DLX8</accession>
<proteinExistence type="predicted"/>
<feature type="region of interest" description="Disordered" evidence="1">
    <location>
        <begin position="34"/>
        <end position="90"/>
    </location>
</feature>
<keyword evidence="3" id="KW-1185">Reference proteome</keyword>
<evidence type="ECO:0000313" key="2">
    <source>
        <dbReference type="EMBL" id="KAK0708604.1"/>
    </source>
</evidence>
<dbReference type="GO" id="GO:0046474">
    <property type="term" value="P:glycerophospholipid biosynthetic process"/>
    <property type="evidence" value="ECO:0007669"/>
    <property type="project" value="TreeGrafter"/>
</dbReference>
<dbReference type="EMBL" id="JAUKUA010000006">
    <property type="protein sequence ID" value="KAK0708604.1"/>
    <property type="molecule type" value="Genomic_DNA"/>
</dbReference>
<feature type="compositionally biased region" description="Low complexity" evidence="1">
    <location>
        <begin position="46"/>
        <end position="61"/>
    </location>
</feature>
<evidence type="ECO:0000256" key="1">
    <source>
        <dbReference type="SAM" id="MobiDB-lite"/>
    </source>
</evidence>
<dbReference type="InterPro" id="IPR036412">
    <property type="entry name" value="HAD-like_sf"/>
</dbReference>
<dbReference type="GO" id="GO:0005739">
    <property type="term" value="C:mitochondrion"/>
    <property type="evidence" value="ECO:0007669"/>
    <property type="project" value="TreeGrafter"/>
</dbReference>
<sequence>MSSSLTPQRPGMHARQISSSSFAEEFNAARSKLGDLTFDDSDTELGSGSDSAGGSPSLSSSDTEGACCSPALSDNTPPSPVSPITTPLTPITDPDVADNFAFAFDIDGVLIRGGRPIPEAIEAMKVLNGENEFGIKVPYIFLTNGGGKFEKERCEDLSQQLEIEVSPGQFICGHTPMREFADRYGTVLVVGGEGETCRAVAEGYGFRDVITPGDILKANAATAPFRKLTESERSASRDLLARGGRLSDIVVEAVFVFADSRDWASDLQIMLDIAQSRGGRLETRSATFTEGPPIYFSHNDVLWSSAHEHARLGMGALRKMVETVFEDTSGGRRLRTHAFGKPQVSTFEFATRLLQQWRAAQHGLAESEPPATVYFVGDTPESDIRGTNAMNDKSRHTEWYSLLVKTGVYQAGTEPKYKPRKLVDTVLDAVNHGIRREMAKLGSCKKTGGRLLPLDDAAMKAIAEGRTPNFVTKAGPFSDP</sequence>
<gene>
    <name evidence="2" type="ORF">B0H67DRAFT_557050</name>
</gene>
<comment type="caution">
    <text evidence="2">The sequence shown here is derived from an EMBL/GenBank/DDBJ whole genome shotgun (WGS) entry which is preliminary data.</text>
</comment>
<dbReference type="InterPro" id="IPR006353">
    <property type="entry name" value="HAD-SF_hydro_IIA_CECR5"/>
</dbReference>
<dbReference type="Gene3D" id="3.40.50.1000">
    <property type="entry name" value="HAD superfamily/HAD-like"/>
    <property type="match status" value="2"/>
</dbReference>
<protein>
    <submittedName>
        <fullName evidence="2">HAD-like domain-containing protein</fullName>
    </submittedName>
</protein>
<dbReference type="Pfam" id="PF13242">
    <property type="entry name" value="Hydrolase_like"/>
    <property type="match status" value="1"/>
</dbReference>
<dbReference type="PANTHER" id="PTHR14269:SF4">
    <property type="entry name" value="CAT EYE SYNDROME CRITICAL REGION PROTEIN 5"/>
    <property type="match status" value="1"/>
</dbReference>
<dbReference type="InterPro" id="IPR050324">
    <property type="entry name" value="CDP-alcohol_PTase-I"/>
</dbReference>
<dbReference type="AlphaFoldDB" id="A0AA40DLX8"/>
<dbReference type="NCBIfam" id="TIGR01456">
    <property type="entry name" value="CECR5"/>
    <property type="match status" value="1"/>
</dbReference>